<sequence length="98" mass="10905">MSDLIRVEFGALQHAGDSINNALRALENQLAEVERDATPLVATWQGDAQQAYQIRQTRWREAAEGLSTMLRDIKRALDESAAEYASTESRNTSLFGAH</sequence>
<dbReference type="Pfam" id="PF06013">
    <property type="entry name" value="WXG100"/>
    <property type="match status" value="1"/>
</dbReference>
<reference evidence="2" key="1">
    <citation type="submission" date="2021-01" db="EMBL/GenBank/DDBJ databases">
        <title>Whole genome shotgun sequence of Virgisporangium ochraceum NBRC 16418.</title>
        <authorList>
            <person name="Komaki H."/>
            <person name="Tamura T."/>
        </authorList>
    </citation>
    <scope>NUCLEOTIDE SEQUENCE</scope>
    <source>
        <strain evidence="2">NBRC 16418</strain>
    </source>
</reference>
<dbReference type="AlphaFoldDB" id="A0A8J3ZLD7"/>
<evidence type="ECO:0000313" key="2">
    <source>
        <dbReference type="EMBL" id="GIJ66469.1"/>
    </source>
</evidence>
<protein>
    <recommendedName>
        <fullName evidence="1">ESAT-6-like protein</fullName>
    </recommendedName>
</protein>
<dbReference type="RefSeq" id="WP_203926443.1">
    <property type="nucleotide sequence ID" value="NZ_BOPH01000018.1"/>
</dbReference>
<evidence type="ECO:0000313" key="3">
    <source>
        <dbReference type="Proteomes" id="UP000635606"/>
    </source>
</evidence>
<dbReference type="SUPFAM" id="SSF140453">
    <property type="entry name" value="EsxAB dimer-like"/>
    <property type="match status" value="1"/>
</dbReference>
<dbReference type="Proteomes" id="UP000635606">
    <property type="component" value="Unassembled WGS sequence"/>
</dbReference>
<dbReference type="InterPro" id="IPR010310">
    <property type="entry name" value="T7SS_ESAT-6-like"/>
</dbReference>
<organism evidence="2 3">
    <name type="scientific">Virgisporangium ochraceum</name>
    <dbReference type="NCBI Taxonomy" id="65505"/>
    <lineage>
        <taxon>Bacteria</taxon>
        <taxon>Bacillati</taxon>
        <taxon>Actinomycetota</taxon>
        <taxon>Actinomycetes</taxon>
        <taxon>Micromonosporales</taxon>
        <taxon>Micromonosporaceae</taxon>
        <taxon>Virgisporangium</taxon>
    </lineage>
</organism>
<dbReference type="EMBL" id="BOPH01000018">
    <property type="protein sequence ID" value="GIJ66469.1"/>
    <property type="molecule type" value="Genomic_DNA"/>
</dbReference>
<dbReference type="NCBIfam" id="TIGR03930">
    <property type="entry name" value="WXG100_ESAT6"/>
    <property type="match status" value="1"/>
</dbReference>
<keyword evidence="3" id="KW-1185">Reference proteome</keyword>
<accession>A0A8J3ZLD7</accession>
<gene>
    <name evidence="2" type="ORF">Voc01_013860</name>
</gene>
<name>A0A8J3ZLD7_9ACTN</name>
<comment type="similarity">
    <text evidence="1">Belongs to the WXG100 family.</text>
</comment>
<evidence type="ECO:0000256" key="1">
    <source>
        <dbReference type="RuleBase" id="RU362001"/>
    </source>
</evidence>
<dbReference type="InterPro" id="IPR036689">
    <property type="entry name" value="ESAT-6-like_sf"/>
</dbReference>
<comment type="caution">
    <text evidence="2">The sequence shown here is derived from an EMBL/GenBank/DDBJ whole genome shotgun (WGS) entry which is preliminary data.</text>
</comment>
<dbReference type="Gene3D" id="1.10.287.1060">
    <property type="entry name" value="ESAT-6-like"/>
    <property type="match status" value="1"/>
</dbReference>
<proteinExistence type="inferred from homology"/>